<name>U9TA28_RHIID</name>
<protein>
    <submittedName>
        <fullName evidence="1">Uncharacterized protein</fullName>
    </submittedName>
</protein>
<proteinExistence type="predicted"/>
<organism evidence="1">
    <name type="scientific">Rhizophagus irregularis (strain DAOM 181602 / DAOM 197198 / MUCL 43194)</name>
    <name type="common">Arbuscular mycorrhizal fungus</name>
    <name type="synonym">Glomus intraradices</name>
    <dbReference type="NCBI Taxonomy" id="747089"/>
    <lineage>
        <taxon>Eukaryota</taxon>
        <taxon>Fungi</taxon>
        <taxon>Fungi incertae sedis</taxon>
        <taxon>Mucoromycota</taxon>
        <taxon>Glomeromycotina</taxon>
        <taxon>Glomeromycetes</taxon>
        <taxon>Glomerales</taxon>
        <taxon>Glomeraceae</taxon>
        <taxon>Rhizophagus</taxon>
    </lineage>
</organism>
<gene>
    <name evidence="1" type="ORF">GLOINDRAFT_350237</name>
</gene>
<accession>U9TA28</accession>
<evidence type="ECO:0000313" key="1">
    <source>
        <dbReference type="EMBL" id="ESA04999.1"/>
    </source>
</evidence>
<reference evidence="1" key="1">
    <citation type="submission" date="2013-07" db="EMBL/GenBank/DDBJ databases">
        <title>The genome of an arbuscular mycorrhizal fungus provides insights into the evolution of the oldest plant symbiosis.</title>
        <authorList>
            <consortium name="DOE Joint Genome Institute"/>
            <person name="Tisserant E."/>
            <person name="Malbreil M."/>
            <person name="Kuo A."/>
            <person name="Kohler A."/>
            <person name="Symeonidi A."/>
            <person name="Balestrini R."/>
            <person name="Charron P."/>
            <person name="Duensing N."/>
            <person name="Frei-dit-Frey N."/>
            <person name="Gianinazzi-Pearson V."/>
            <person name="Gilbert B."/>
            <person name="Handa Y."/>
            <person name="Hijri M."/>
            <person name="Kaul R."/>
            <person name="Kawaguchi M."/>
            <person name="Krajinski F."/>
            <person name="Lammers P."/>
            <person name="Lapierre D."/>
            <person name="Masclaux F.G."/>
            <person name="Murat C."/>
            <person name="Morin E."/>
            <person name="Ndikumana S."/>
            <person name="Pagni M."/>
            <person name="Petitpierre D."/>
            <person name="Requena N."/>
            <person name="Rosikiewicz P."/>
            <person name="Riley R."/>
            <person name="Saito K."/>
            <person name="San Clemente H."/>
            <person name="Shapiro H."/>
            <person name="van Tuinen D."/>
            <person name="Becard G."/>
            <person name="Bonfante P."/>
            <person name="Paszkowski U."/>
            <person name="Shachar-Hill Y."/>
            <person name="Young J.P."/>
            <person name="Sanders I.R."/>
            <person name="Henrissat B."/>
            <person name="Rensing S.A."/>
            <person name="Grigoriev I.V."/>
            <person name="Corradi N."/>
            <person name="Roux C."/>
            <person name="Martin F."/>
        </authorList>
    </citation>
    <scope>NUCLEOTIDE SEQUENCE</scope>
    <source>
        <strain evidence="1">DAOM 197198</strain>
    </source>
</reference>
<sequence>MIFQNDVLVVFRYRIIDGPLISHLHLINATAKQVFSTTKRHEDISGSIPRD</sequence>
<dbReference type="EMBL" id="KI293648">
    <property type="protein sequence ID" value="ESA04999.1"/>
    <property type="molecule type" value="Genomic_DNA"/>
</dbReference>
<dbReference type="AlphaFoldDB" id="U9TA28"/>
<dbReference type="VEuPathDB" id="FungiDB:RhiirFUN_005167"/>
<dbReference type="HOGENOM" id="CLU_3107594_0_0_1"/>